<dbReference type="EMBL" id="WAIE01000007">
    <property type="protein sequence ID" value="KAB1440359.1"/>
    <property type="molecule type" value="Genomic_DNA"/>
</dbReference>
<feature type="compositionally biased region" description="Basic and acidic residues" evidence="1">
    <location>
        <begin position="168"/>
        <end position="179"/>
    </location>
</feature>
<dbReference type="NCBIfam" id="NF041893">
    <property type="entry name" value="TraI_MobP_relax"/>
    <property type="match status" value="1"/>
</dbReference>
<accession>A0A6N6N1J0</accession>
<name>A0A6N6N1J0_9BACT</name>
<dbReference type="OrthoDB" id="5359237at2"/>
<feature type="domain" description="MobA/VirD2-like nuclease" evidence="2">
    <location>
        <begin position="30"/>
        <end position="156"/>
    </location>
</feature>
<dbReference type="Pfam" id="PF03432">
    <property type="entry name" value="Relaxase"/>
    <property type="match status" value="1"/>
</dbReference>
<evidence type="ECO:0000313" key="4">
    <source>
        <dbReference type="EMBL" id="KAB1440359.1"/>
    </source>
</evidence>
<evidence type="ECO:0000313" key="5">
    <source>
        <dbReference type="Proteomes" id="UP000438699"/>
    </source>
</evidence>
<dbReference type="RefSeq" id="WP_151151800.1">
    <property type="nucleotide sequence ID" value="NZ_WAIE01000007.1"/>
</dbReference>
<proteinExistence type="predicted"/>
<evidence type="ECO:0000259" key="3">
    <source>
        <dbReference type="Pfam" id="PF22863"/>
    </source>
</evidence>
<feature type="domain" description="TraI-like middle" evidence="3">
    <location>
        <begin position="172"/>
        <end position="264"/>
    </location>
</feature>
<dbReference type="InterPro" id="IPR005094">
    <property type="entry name" value="Endonuclease_MobA/VirD2"/>
</dbReference>
<comment type="caution">
    <text evidence="4">The sequence shown here is derived from an EMBL/GenBank/DDBJ whole genome shotgun (WGS) entry which is preliminary data.</text>
</comment>
<feature type="region of interest" description="Disordered" evidence="1">
    <location>
        <begin position="158"/>
        <end position="184"/>
    </location>
</feature>
<sequence length="496" mass="57697">MISRHITCKQANDDYGRLARYVADASHEGEKCLAAWAAGCWAGDDYELAITEVEDTQALNLRTGKEKTYHLIVSFRPEDEALLTIEKYKEIEKEFAKTLGYEEHQRHCGVHKNTANVHMHVAYNMIHPEKLTRHEPYRDFHKRDKLCRQLEQKYSLKVDNGRNPARNNTRENEKARTYEAHSGQQSFDGYVKDQKTHLLKMAEVAKSWQELHTIFAEQGLAITPRGNGCVIKNRFGKQRIKASSLDRSFSLHKLEARFGKFRPAKSLEHVVERDRYTGKPVHRNPERGNLYREYQKAIKNKKHGYEQCKEQEKEDLEAVRKKWKLKQREIRNRTDLVWKDKKALISLAKLHGLKHEETIRADMAKRRRILRKETPFHNWSGFLKLKAEQGNQVALAILRSRKETAQAQDVAIPKRLMTNISYRVDNQGNVLYSLAGGGMIKDTGSRLFFSKHDKAAQKIAKQLAWRKFGKQFTLGNGVIRRVGEKLEAQIRNEMSR</sequence>
<evidence type="ECO:0000256" key="1">
    <source>
        <dbReference type="SAM" id="MobiDB-lite"/>
    </source>
</evidence>
<reference evidence="4 5" key="1">
    <citation type="journal article" date="2017" name="Int. J. Syst. Evol. Microbiol.">
        <title>Desulfovibrio senegalensis sp. nov., a mesophilic sulfate reducer isolated from marine sediment.</title>
        <authorList>
            <person name="Thioye A."/>
            <person name="Gam Z.B.A."/>
            <person name="Mbengue M."/>
            <person name="Cayol J.L."/>
            <person name="Joseph-Bartoli M."/>
            <person name="Toure-Kane C."/>
            <person name="Labat M."/>
        </authorList>
    </citation>
    <scope>NUCLEOTIDE SEQUENCE [LARGE SCALE GENOMIC DNA]</scope>
    <source>
        <strain evidence="4 5">DSM 101509</strain>
    </source>
</reference>
<dbReference type="AlphaFoldDB" id="A0A6N6N1J0"/>
<evidence type="ECO:0000259" key="2">
    <source>
        <dbReference type="Pfam" id="PF03432"/>
    </source>
</evidence>
<organism evidence="4 5">
    <name type="scientific">Pseudodesulfovibrio senegalensis</name>
    <dbReference type="NCBI Taxonomy" id="1721087"/>
    <lineage>
        <taxon>Bacteria</taxon>
        <taxon>Pseudomonadati</taxon>
        <taxon>Thermodesulfobacteriota</taxon>
        <taxon>Desulfovibrionia</taxon>
        <taxon>Desulfovibrionales</taxon>
        <taxon>Desulfovibrionaceae</taxon>
    </lineage>
</organism>
<dbReference type="Pfam" id="PF22863">
    <property type="entry name" value="TraI_middle"/>
    <property type="match status" value="1"/>
</dbReference>
<dbReference type="Proteomes" id="UP000438699">
    <property type="component" value="Unassembled WGS sequence"/>
</dbReference>
<gene>
    <name evidence="4" type="ORF">F8A88_14015</name>
</gene>
<protein>
    <submittedName>
        <fullName evidence="4">Relaxase/mobilization nuclease domain-containing protein</fullName>
    </submittedName>
</protein>
<dbReference type="InterPro" id="IPR054462">
    <property type="entry name" value="TraI_M"/>
</dbReference>
<keyword evidence="5" id="KW-1185">Reference proteome</keyword>
<dbReference type="InterPro" id="IPR049751">
    <property type="entry name" value="TraI/MobA_relaxases"/>
</dbReference>